<dbReference type="InterPro" id="IPR001466">
    <property type="entry name" value="Beta-lactam-related"/>
</dbReference>
<proteinExistence type="predicted"/>
<evidence type="ECO:0000313" key="2">
    <source>
        <dbReference type="EMBL" id="MBP1041055.1"/>
    </source>
</evidence>
<dbReference type="RefSeq" id="WP_209526699.1">
    <property type="nucleotide sequence ID" value="NZ_JAEEGA010000005.1"/>
</dbReference>
<accession>A0A940SU82</accession>
<protein>
    <submittedName>
        <fullName evidence="2">Serine hydrolase</fullName>
    </submittedName>
</protein>
<dbReference type="Gene3D" id="3.40.710.10">
    <property type="entry name" value="DD-peptidase/beta-lactamase superfamily"/>
    <property type="match status" value="1"/>
</dbReference>
<name>A0A940SU82_9ENTE</name>
<dbReference type="Pfam" id="PF00144">
    <property type="entry name" value="Beta-lactamase"/>
    <property type="match status" value="1"/>
</dbReference>
<evidence type="ECO:0000313" key="3">
    <source>
        <dbReference type="Proteomes" id="UP000674938"/>
    </source>
</evidence>
<comment type="caution">
    <text evidence="2">The sequence shown here is derived from an EMBL/GenBank/DDBJ whole genome shotgun (WGS) entry which is preliminary data.</text>
</comment>
<evidence type="ECO:0000259" key="1">
    <source>
        <dbReference type="Pfam" id="PF00144"/>
    </source>
</evidence>
<keyword evidence="2" id="KW-0378">Hydrolase</keyword>
<dbReference type="PANTHER" id="PTHR43283">
    <property type="entry name" value="BETA-LACTAMASE-RELATED"/>
    <property type="match status" value="1"/>
</dbReference>
<feature type="domain" description="Beta-lactamase-related" evidence="1">
    <location>
        <begin position="23"/>
        <end position="301"/>
    </location>
</feature>
<dbReference type="Proteomes" id="UP000674938">
    <property type="component" value="Unassembled WGS sequence"/>
</dbReference>
<dbReference type="GO" id="GO:0016787">
    <property type="term" value="F:hydrolase activity"/>
    <property type="evidence" value="ECO:0007669"/>
    <property type="project" value="UniProtKB-KW"/>
</dbReference>
<dbReference type="PANTHER" id="PTHR43283:SF7">
    <property type="entry name" value="BETA-LACTAMASE-RELATED DOMAIN-CONTAINING PROTEIN"/>
    <property type="match status" value="1"/>
</dbReference>
<organism evidence="2 3">
    <name type="scientific">Vagococcus allomyrinae</name>
    <dbReference type="NCBI Taxonomy" id="2794353"/>
    <lineage>
        <taxon>Bacteria</taxon>
        <taxon>Bacillati</taxon>
        <taxon>Bacillota</taxon>
        <taxon>Bacilli</taxon>
        <taxon>Lactobacillales</taxon>
        <taxon>Enterococcaceae</taxon>
        <taxon>Vagococcus</taxon>
    </lineage>
</organism>
<dbReference type="AlphaFoldDB" id="A0A940SU82"/>
<sequence length="327" mass="37307">MNERLFESVQQEIEENHTNITGMIIQKGDKRLYEHYFNDCHQRSTIHVYSISKSILSLLFGIAQQEGYLEDLEGSILSYFPNHQVKNENLQKITVKNLLTMTTPYKSGFPPFTYLRYFMSHDWTKFTLKRLAGKQIGQFNYTPLVGPDILSAILAQSTGQSPLEFAQKKLFAPLGIHVEKAIYLKTAKEQVIFNKSTTTSGWVVDATGLNAGGWGLTLATDDLLKIGQLILNKGKWHGVPLIPEEWLNEMQQPHSYWAKEQLDYGYLWWIIDKSKPIIAAMGDGGNVLYIDQEQEVVIAITALFKENVTDRLSFIQQTIMPLIETQV</sequence>
<keyword evidence="3" id="KW-1185">Reference proteome</keyword>
<dbReference type="EMBL" id="JAEEGA010000005">
    <property type="protein sequence ID" value="MBP1041055.1"/>
    <property type="molecule type" value="Genomic_DNA"/>
</dbReference>
<dbReference type="InterPro" id="IPR012338">
    <property type="entry name" value="Beta-lactam/transpept-like"/>
</dbReference>
<dbReference type="InterPro" id="IPR050789">
    <property type="entry name" value="Diverse_Enzym_Activities"/>
</dbReference>
<dbReference type="SUPFAM" id="SSF56601">
    <property type="entry name" value="beta-lactamase/transpeptidase-like"/>
    <property type="match status" value="1"/>
</dbReference>
<reference evidence="2" key="1">
    <citation type="submission" date="2020-12" db="EMBL/GenBank/DDBJ databases">
        <title>Vagococcus allomyrinae sp. nov. and Enterococcus lavae sp. nov., isolated from the larvae of Allomyrina dichotoma.</title>
        <authorList>
            <person name="Lee S.D."/>
        </authorList>
    </citation>
    <scope>NUCLEOTIDE SEQUENCE</scope>
    <source>
        <strain evidence="2">BWB3-3</strain>
    </source>
</reference>
<gene>
    <name evidence="2" type="ORF">I6N95_08575</name>
</gene>